<accession>A0AAV3QQY4</accession>
<sequence>MLIKMFNSLKSSIRIQPTLFSTALQNQIGGKVTKARFMQQAPGGRQPEKASIDPKSSSKTTDTMSSFGEGYASRSDEEGFGGVYGEKIDDGKTTGHDGSQGSVVKEKETSRNQKPV</sequence>
<keyword evidence="3" id="KW-1185">Reference proteome</keyword>
<dbReference type="AlphaFoldDB" id="A0AAV3QQY4"/>
<feature type="compositionally biased region" description="Basic and acidic residues" evidence="1">
    <location>
        <begin position="86"/>
        <end position="95"/>
    </location>
</feature>
<name>A0AAV3QQY4_LITER</name>
<dbReference type="Proteomes" id="UP001454036">
    <property type="component" value="Unassembled WGS sequence"/>
</dbReference>
<organism evidence="2 3">
    <name type="scientific">Lithospermum erythrorhizon</name>
    <name type="common">Purple gromwell</name>
    <name type="synonym">Lithospermum officinale var. erythrorhizon</name>
    <dbReference type="NCBI Taxonomy" id="34254"/>
    <lineage>
        <taxon>Eukaryota</taxon>
        <taxon>Viridiplantae</taxon>
        <taxon>Streptophyta</taxon>
        <taxon>Embryophyta</taxon>
        <taxon>Tracheophyta</taxon>
        <taxon>Spermatophyta</taxon>
        <taxon>Magnoliopsida</taxon>
        <taxon>eudicotyledons</taxon>
        <taxon>Gunneridae</taxon>
        <taxon>Pentapetalae</taxon>
        <taxon>asterids</taxon>
        <taxon>lamiids</taxon>
        <taxon>Boraginales</taxon>
        <taxon>Boraginaceae</taxon>
        <taxon>Boraginoideae</taxon>
        <taxon>Lithospermeae</taxon>
        <taxon>Lithospermum</taxon>
    </lineage>
</organism>
<protein>
    <submittedName>
        <fullName evidence="2">Uncharacterized protein</fullName>
    </submittedName>
</protein>
<feature type="region of interest" description="Disordered" evidence="1">
    <location>
        <begin position="34"/>
        <end position="116"/>
    </location>
</feature>
<proteinExistence type="predicted"/>
<evidence type="ECO:0000313" key="3">
    <source>
        <dbReference type="Proteomes" id="UP001454036"/>
    </source>
</evidence>
<evidence type="ECO:0000313" key="2">
    <source>
        <dbReference type="EMBL" id="GAA0166507.1"/>
    </source>
</evidence>
<comment type="caution">
    <text evidence="2">The sequence shown here is derived from an EMBL/GenBank/DDBJ whole genome shotgun (WGS) entry which is preliminary data.</text>
</comment>
<reference evidence="2 3" key="1">
    <citation type="submission" date="2024-01" db="EMBL/GenBank/DDBJ databases">
        <title>The complete chloroplast genome sequence of Lithospermum erythrorhizon: insights into the phylogenetic relationship among Boraginaceae species and the maternal lineages of purple gromwells.</title>
        <authorList>
            <person name="Okada T."/>
            <person name="Watanabe K."/>
        </authorList>
    </citation>
    <scope>NUCLEOTIDE SEQUENCE [LARGE SCALE GENOMIC DNA]</scope>
</reference>
<evidence type="ECO:0000256" key="1">
    <source>
        <dbReference type="SAM" id="MobiDB-lite"/>
    </source>
</evidence>
<feature type="compositionally biased region" description="Basic and acidic residues" evidence="1">
    <location>
        <begin position="104"/>
        <end position="116"/>
    </location>
</feature>
<dbReference type="PANTHER" id="PTHR36410">
    <property type="entry name" value="EXPRESSED PROTEIN"/>
    <property type="match status" value="1"/>
</dbReference>
<gene>
    <name evidence="2" type="ORF">LIER_21646</name>
</gene>
<feature type="compositionally biased region" description="Low complexity" evidence="1">
    <location>
        <begin position="53"/>
        <end position="66"/>
    </location>
</feature>
<dbReference type="PANTHER" id="PTHR36410:SF1">
    <property type="entry name" value="EXPRESSED PROTEIN"/>
    <property type="match status" value="1"/>
</dbReference>
<dbReference type="EMBL" id="BAABME010005747">
    <property type="protein sequence ID" value="GAA0166507.1"/>
    <property type="molecule type" value="Genomic_DNA"/>
</dbReference>